<sequence length="64" mass="6667">MDEIDRELINLLSTKIGMLMEDHATIALTAGSLPTDQQKAAIDALAVASTKITNLAAAAQSVAE</sequence>
<dbReference type="RefSeq" id="WP_218404238.1">
    <property type="nucleotide sequence ID" value="NZ_JAGSPC010000001.1"/>
</dbReference>
<organism evidence="1 2">
    <name type="scientific">Erythrobacter crassostreae</name>
    <dbReference type="NCBI Taxonomy" id="2828328"/>
    <lineage>
        <taxon>Bacteria</taxon>
        <taxon>Pseudomonadati</taxon>
        <taxon>Pseudomonadota</taxon>
        <taxon>Alphaproteobacteria</taxon>
        <taxon>Sphingomonadales</taxon>
        <taxon>Erythrobacteraceae</taxon>
        <taxon>Erythrobacter/Porphyrobacter group</taxon>
        <taxon>Erythrobacter</taxon>
    </lineage>
</organism>
<evidence type="ECO:0000313" key="1">
    <source>
        <dbReference type="EMBL" id="MBV7258983.1"/>
    </source>
</evidence>
<reference evidence="1" key="1">
    <citation type="submission" date="2021-04" db="EMBL/GenBank/DDBJ databases">
        <authorList>
            <person name="Pira H."/>
            <person name="Risdian C."/>
            <person name="Wink J."/>
        </authorList>
    </citation>
    <scope>NUCLEOTIDE SEQUENCE</scope>
    <source>
        <strain evidence="1">WH158</strain>
    </source>
</reference>
<proteinExistence type="predicted"/>
<keyword evidence="2" id="KW-1185">Reference proteome</keyword>
<dbReference type="EMBL" id="JAGSPC010000001">
    <property type="protein sequence ID" value="MBV7258983.1"/>
    <property type="molecule type" value="Genomic_DNA"/>
</dbReference>
<evidence type="ECO:0000313" key="2">
    <source>
        <dbReference type="Proteomes" id="UP001138681"/>
    </source>
</evidence>
<gene>
    <name evidence="1" type="ORF">KCG46_05240</name>
</gene>
<protein>
    <submittedName>
        <fullName evidence="1">Uncharacterized protein</fullName>
    </submittedName>
</protein>
<dbReference type="Proteomes" id="UP001138681">
    <property type="component" value="Unassembled WGS sequence"/>
</dbReference>
<name>A0A9X1JMQ7_9SPHN</name>
<accession>A0A9X1JMQ7</accession>
<comment type="caution">
    <text evidence="1">The sequence shown here is derived from an EMBL/GenBank/DDBJ whole genome shotgun (WGS) entry which is preliminary data.</text>
</comment>
<dbReference type="AlphaFoldDB" id="A0A9X1JMQ7"/>